<feature type="region of interest" description="Disordered" evidence="1">
    <location>
        <begin position="350"/>
        <end position="396"/>
    </location>
</feature>
<feature type="compositionally biased region" description="Basic and acidic residues" evidence="1">
    <location>
        <begin position="954"/>
        <end position="965"/>
    </location>
</feature>
<proteinExistence type="predicted"/>
<feature type="non-terminal residue" evidence="2">
    <location>
        <position position="1"/>
    </location>
</feature>
<accession>A0A6A1Q1R0</accession>
<feature type="compositionally biased region" description="Polar residues" evidence="1">
    <location>
        <begin position="1842"/>
        <end position="1856"/>
    </location>
</feature>
<dbReference type="PANTHER" id="PTHR22929:SF0">
    <property type="entry name" value="TRANSCRIPTION FACTOR TFIIIB COMPONENT B'' HOMOLOG"/>
    <property type="match status" value="1"/>
</dbReference>
<feature type="region of interest" description="Disordered" evidence="1">
    <location>
        <begin position="1880"/>
        <end position="1931"/>
    </location>
</feature>
<name>A0A6A1Q1R0_BALPH</name>
<feature type="compositionally biased region" description="Basic and acidic residues" evidence="1">
    <location>
        <begin position="2017"/>
        <end position="2030"/>
    </location>
</feature>
<feature type="region of interest" description="Disordered" evidence="1">
    <location>
        <begin position="898"/>
        <end position="967"/>
    </location>
</feature>
<feature type="region of interest" description="Disordered" evidence="1">
    <location>
        <begin position="1774"/>
        <end position="1800"/>
    </location>
</feature>
<sequence>EKRPFDFDFFAHLLQKVLAEEEKRKQKSVKNQTLKEKKSSKSRKNVKVKKVASERVNDNPDESVSTRISDTEGSQKDAQTVEEEQQSLTLSGQDSEQNALEQDINQKKRRRKNQDEGSEQEVNLSGNATVQPGSSKGEKHKNKCLSLSPEINEDESSKEQKLPCVQNTDDIVGLSSNEKAEKRTDPALSPSSQQDAISVATETSESSASDLPSSEGGIRALCEVNNAESSCTEEGNGDLKDKALETDQTESIKPMTRGRLQRPKPNLSRAVGKKSVLSQGKTDAENKSLHTETSVEKNHMEKDKMNALGISGMENKEKENPEADTASNLSEKICLQEDDQLKAFRPARLMRGLLQRPKPNVGKAAERKETVTSQEKIGASVEKNENESCIDRDTPEQIEDQSCKNFDCEDIMSQSEKKDTSFQNVQSDEPKALNECLSIQEDNKANKQVQILKTRFQKPKPNIGRRTGRREILSKEEEVPKEVLASEETTAALRETARLETSPREKVPVEANTAKEMEPDLKETERKDISPREKIPEMIDVTVELETDLRETGREIFPREKITKVTDATEERETDLEETEGREISLQENAPEETSGLKTIDDEMETDLNKIGIEISPRENVLVGTSATGEREIDLEETGKRDISLMKKVSGKMTAIEETEADLKETGREISLRKSGSEEISASEEKVADLEKTGKIDISLRENEPEETGTSRQTETDSLQRGSGDCSAVPSLNIKVCIFLSFKKYFFEYFFREKQIKIILGLLPLSPTTFKVSKSIMSFPVLNSEYFICVLIYFQDISSEVQSVVHVSVEEKRNSEKEISSQLSHLNISSQTSELDKIEDQRMRSPDVPEQFSDINLRYKYIGLCACKEKAYKVIFADYKPFEVKPAPFVRSRFKRPKPNLARAASKRETIEAEKHAPGKKVEADKKGTVVIQQNGEQTRTLPSQRDVASLMTSREKDKSDHSQEEAVILPCVQTEKDLSPSSSCEPIEESQPTQAQEKELVVSMGTYHINTCEQEMKESVIQTAPPGRGRLQRPSPNLRKVGQRQVIEKSEAKETVKEERTLEKDETKKFLTVPNSQIATEIEVVSSKDSEGRRYENQSHVLLENLHVNKVNVSDEKTRHEHKTYVPSPPQMLRRQFQKAKPNLGRAQGKKEESDIEKDRADQSEARKPEDNLLQHGDSATQLLQKGKAEFLTSLEISARKGSVGSKEIGLAKKDAQSEVGPSGSVGEKTVGDNSMCSVVEEQYVSKPASSPQLLKESHYSKIAVDRRTALSSASECKIDRSERRMRRKIKPNVPKGRGSKRIRSKTSKKEPRASKPVLVTLRASQEEDEDDAEDFESDYEEESYHLAPEEVNKAPVFVPVGLRSPEPVSAQIEETMEELEIPMNIPDVGCIAVVEHQLSSNIDLTTQEMKQEDNLNALSIEMTTGEHSQAETGTNDGSTEAAITLLTMGGLVLQSEISTEQSDVGVCVLPDVHSNDNTNLKIVHECQEPSSPIRSTSPSVEENKIILDEQSTKEEIGLMEEVKENSISSRTTSEVTNNLRMRSRFAKPKPNLKKILGTSRFGAHQEVPSLFVTKGEVEIQRETEKNASKGRELEDKNLESVTTAESKEQSKLASVHGIEETSISQEACLTGRDEDEEGRSAEVQLSSVAPVVSSESRPHTLGLGTGLGESSVEEPLGKDSNGGSVLILHVPECSIPEVQQENINNPQDLTVANVHQEGEDEQAFILTLVEIPTSAVEEFADTTMQLMPNPLLPAPILVKSVNTEERGDMSISFPVTSAGQDDMCLSNSGRDDSEKPPANLDLVSRKRFHCRLDESDHVPPAKKSSLTLRDDCQKYTSESYKGQGIFPTSGNTHTIPEPQKEQLEPTFQSIRSKPLDKITDTQEKNTSQLPQDEIVVSDKEKGTCAASKSEQMDSITSSSKTPLSRPGRRPLGFLSLICSKNSLESDEPTQVHSKKRLKPLIPVSRQNLKRSNPLNTSQEKTQESSDLPSPSVVVNTQPKNIDSSATQVSCNHPLPKGECKDVQNRQPEEEPMTVSEYFFSDIFIEVDETE</sequence>
<feature type="region of interest" description="Disordered" evidence="1">
    <location>
        <begin position="1282"/>
        <end position="1318"/>
    </location>
</feature>
<feature type="compositionally biased region" description="Basic and acidic residues" evidence="1">
    <location>
        <begin position="1583"/>
        <end position="1600"/>
    </location>
</feature>
<evidence type="ECO:0000313" key="3">
    <source>
        <dbReference type="Proteomes" id="UP000437017"/>
    </source>
</evidence>
<feature type="compositionally biased region" description="Polar residues" evidence="1">
    <location>
        <begin position="86"/>
        <end position="100"/>
    </location>
</feature>
<feature type="compositionally biased region" description="Low complexity" evidence="1">
    <location>
        <begin position="200"/>
        <end position="215"/>
    </location>
</feature>
<feature type="region of interest" description="Disordered" evidence="1">
    <location>
        <begin position="1842"/>
        <end position="1867"/>
    </location>
</feature>
<dbReference type="GO" id="GO:0070898">
    <property type="term" value="P:RNA polymerase III preinitiation complex assembly"/>
    <property type="evidence" value="ECO:0007669"/>
    <property type="project" value="TreeGrafter"/>
</dbReference>
<feature type="region of interest" description="Disordered" evidence="1">
    <location>
        <begin position="480"/>
        <end position="535"/>
    </location>
</feature>
<feature type="region of interest" description="Disordered" evidence="1">
    <location>
        <begin position="20"/>
        <end position="302"/>
    </location>
</feature>
<feature type="region of interest" description="Disordered" evidence="1">
    <location>
        <begin position="1140"/>
        <end position="1181"/>
    </location>
</feature>
<comment type="caution">
    <text evidence="2">The sequence shown here is derived from an EMBL/GenBank/DDBJ whole genome shotgun (WGS) entry which is preliminary data.</text>
</comment>
<dbReference type="Proteomes" id="UP000437017">
    <property type="component" value="Unassembled WGS sequence"/>
</dbReference>
<evidence type="ECO:0000313" key="2">
    <source>
        <dbReference type="EMBL" id="KAB0402272.1"/>
    </source>
</evidence>
<feature type="compositionally biased region" description="Basic and acidic residues" evidence="1">
    <location>
        <begin position="382"/>
        <end position="395"/>
    </location>
</feature>
<organism evidence="2 3">
    <name type="scientific">Balaenoptera physalus</name>
    <name type="common">Fin whale</name>
    <name type="synonym">Balaena physalus</name>
    <dbReference type="NCBI Taxonomy" id="9770"/>
    <lineage>
        <taxon>Eukaryota</taxon>
        <taxon>Metazoa</taxon>
        <taxon>Chordata</taxon>
        <taxon>Craniata</taxon>
        <taxon>Vertebrata</taxon>
        <taxon>Euteleostomi</taxon>
        <taxon>Mammalia</taxon>
        <taxon>Eutheria</taxon>
        <taxon>Laurasiatheria</taxon>
        <taxon>Artiodactyla</taxon>
        <taxon>Whippomorpha</taxon>
        <taxon>Cetacea</taxon>
        <taxon>Mysticeti</taxon>
        <taxon>Balaenopteridae</taxon>
        <taxon>Balaenoptera</taxon>
    </lineage>
</organism>
<feature type="compositionally biased region" description="Basic and acidic residues" evidence="1">
    <location>
        <begin position="906"/>
        <end position="928"/>
    </location>
</feature>
<feature type="region of interest" description="Disordered" evidence="1">
    <location>
        <begin position="560"/>
        <end position="603"/>
    </location>
</feature>
<feature type="region of interest" description="Disordered" evidence="1">
    <location>
        <begin position="1583"/>
        <end position="1680"/>
    </location>
</feature>
<feature type="compositionally biased region" description="Polar residues" evidence="1">
    <location>
        <begin position="1966"/>
        <end position="2012"/>
    </location>
</feature>
<dbReference type="PANTHER" id="PTHR22929">
    <property type="entry name" value="RNA POLYMERASE III TRANSCRIPTION INITIATION FACTOR B"/>
    <property type="match status" value="1"/>
</dbReference>
<feature type="region of interest" description="Disordered" evidence="1">
    <location>
        <begin position="669"/>
        <end position="688"/>
    </location>
</feature>
<feature type="region of interest" description="Disordered" evidence="1">
    <location>
        <begin position="1204"/>
        <end position="1233"/>
    </location>
</feature>
<dbReference type="OrthoDB" id="272624at2759"/>
<feature type="compositionally biased region" description="Basic residues" evidence="1">
    <location>
        <begin position="1299"/>
        <end position="1308"/>
    </location>
</feature>
<feature type="compositionally biased region" description="Basic residues" evidence="1">
    <location>
        <begin position="40"/>
        <end position="50"/>
    </location>
</feature>
<keyword evidence="3" id="KW-1185">Reference proteome</keyword>
<dbReference type="EMBL" id="SGJD01001030">
    <property type="protein sequence ID" value="KAB0402272.1"/>
    <property type="molecule type" value="Genomic_DNA"/>
</dbReference>
<feature type="region of interest" description="Disordered" evidence="1">
    <location>
        <begin position="697"/>
        <end position="725"/>
    </location>
</feature>
<dbReference type="GO" id="GO:0001156">
    <property type="term" value="F:TFIIIC-class transcription factor complex binding"/>
    <property type="evidence" value="ECO:0007669"/>
    <property type="project" value="TreeGrafter"/>
</dbReference>
<feature type="compositionally biased region" description="Polar residues" evidence="1">
    <location>
        <begin position="931"/>
        <end position="944"/>
    </location>
</feature>
<feature type="compositionally biased region" description="Basic and acidic residues" evidence="1">
    <location>
        <begin position="282"/>
        <end position="302"/>
    </location>
</feature>
<protein>
    <submittedName>
        <fullName evidence="2">Uncharacterized protein</fullName>
    </submittedName>
</protein>
<feature type="compositionally biased region" description="Polar residues" evidence="1">
    <location>
        <begin position="1908"/>
        <end position="1924"/>
    </location>
</feature>
<gene>
    <name evidence="2" type="ORF">E2I00_004104</name>
</gene>
<evidence type="ECO:0000256" key="1">
    <source>
        <dbReference type="SAM" id="MobiDB-lite"/>
    </source>
</evidence>
<feature type="compositionally biased region" description="Polar residues" evidence="1">
    <location>
        <begin position="165"/>
        <end position="177"/>
    </location>
</feature>
<feature type="compositionally biased region" description="Polar residues" evidence="1">
    <location>
        <begin position="120"/>
        <end position="134"/>
    </location>
</feature>
<feature type="region of interest" description="Disordered" evidence="1">
    <location>
        <begin position="1115"/>
        <end position="1134"/>
    </location>
</feature>
<feature type="compositionally biased region" description="Polar residues" evidence="1">
    <location>
        <begin position="708"/>
        <end position="721"/>
    </location>
</feature>
<feature type="region of interest" description="Disordered" evidence="1">
    <location>
        <begin position="1946"/>
        <end position="2033"/>
    </location>
</feature>
<reference evidence="2 3" key="1">
    <citation type="journal article" date="2019" name="PLoS ONE">
        <title>Genomic analyses reveal an absence of contemporary introgressive admixture between fin whales and blue whales, despite known hybrids.</title>
        <authorList>
            <person name="Westbury M.V."/>
            <person name="Petersen B."/>
            <person name="Lorenzen E.D."/>
        </authorList>
    </citation>
    <scope>NUCLEOTIDE SEQUENCE [LARGE SCALE GENOMIC DNA]</scope>
    <source>
        <strain evidence="2">FinWhale-01</strain>
    </source>
</reference>
<feature type="compositionally biased region" description="Basic and acidic residues" evidence="1">
    <location>
        <begin position="560"/>
        <end position="571"/>
    </location>
</feature>
<feature type="compositionally biased region" description="Basic and acidic residues" evidence="1">
    <location>
        <begin position="495"/>
        <end position="535"/>
    </location>
</feature>
<feature type="compositionally biased region" description="Basic and acidic residues" evidence="1">
    <location>
        <begin position="1150"/>
        <end position="1174"/>
    </location>
</feature>
<dbReference type="GO" id="GO:0000126">
    <property type="term" value="C:transcription factor TFIIIB complex"/>
    <property type="evidence" value="ECO:0007669"/>
    <property type="project" value="TreeGrafter"/>
</dbReference>